<reference evidence="2 3" key="1">
    <citation type="submission" date="2018-11" db="EMBL/GenBank/DDBJ databases">
        <title>Genomic Encyclopedia of Type Strains, Phase IV (KMG-IV): sequencing the most valuable type-strain genomes for metagenomic binning, comparative biology and taxonomic classification.</title>
        <authorList>
            <person name="Goeker M."/>
        </authorList>
    </citation>
    <scope>NUCLEOTIDE SEQUENCE [LARGE SCALE GENOMIC DNA]</scope>
    <source>
        <strain evidence="2 3">DSM 21945</strain>
    </source>
</reference>
<name>A0A3N1P710_9GAMM</name>
<protein>
    <submittedName>
        <fullName evidence="2">Glycosyltransferase involved in cell wall biosynthesis</fullName>
    </submittedName>
</protein>
<organism evidence="2 3">
    <name type="scientific">Gallaecimonas pentaromativorans</name>
    <dbReference type="NCBI Taxonomy" id="584787"/>
    <lineage>
        <taxon>Bacteria</taxon>
        <taxon>Pseudomonadati</taxon>
        <taxon>Pseudomonadota</taxon>
        <taxon>Gammaproteobacteria</taxon>
        <taxon>Enterobacterales</taxon>
        <taxon>Gallaecimonadaceae</taxon>
        <taxon>Gallaecimonas</taxon>
    </lineage>
</organism>
<dbReference type="SUPFAM" id="SSF53756">
    <property type="entry name" value="UDP-Glycosyltransferase/glycogen phosphorylase"/>
    <property type="match status" value="1"/>
</dbReference>
<sequence length="373" mass="43407">MSDDLKRLAIFCPDHKLWMGGVNYYVRICEALDKMALPIEVVVFMPPGTPDYIRASFEKMSFVSCKVVDSTKQSFKDLITALVSGLDPTVNKLLRLHNINMVIENAAFYGWRTRFRVISWVPDLQHAFLPHFFSLSTRVKRDFGFFLQSLFRKDIIVSSQDTKRSFLERYRVSDRCKIKVVRFSPNVVGTERPLLSLDKLQSKFGFRQPYIFMPNQYWPHKNQKLVVEAIQHLRESGRKPLQVISTGNFNTECYKQINEFLERNELLDDYKVLGFVSNDELESLLYYSKALLNPSLFEGWNSSVEDAKARKKFLILSDIPVHREQADINVSFFGVNDKRQLAELLDESFCIPEIVSGGNYFLQFVDDLKKIFK</sequence>
<comment type="caution">
    <text evidence="2">The sequence shown here is derived from an EMBL/GenBank/DDBJ whole genome shotgun (WGS) entry which is preliminary data.</text>
</comment>
<dbReference type="EMBL" id="RJUL01000009">
    <property type="protein sequence ID" value="ROQ22530.1"/>
    <property type="molecule type" value="Genomic_DNA"/>
</dbReference>
<dbReference type="Proteomes" id="UP000268033">
    <property type="component" value="Unassembled WGS sequence"/>
</dbReference>
<dbReference type="PANTHER" id="PTHR46401:SF8">
    <property type="entry name" value="BLL6006 PROTEIN"/>
    <property type="match status" value="1"/>
</dbReference>
<dbReference type="AlphaFoldDB" id="A0A3N1P710"/>
<evidence type="ECO:0000259" key="1">
    <source>
        <dbReference type="Pfam" id="PF00534"/>
    </source>
</evidence>
<dbReference type="Gene3D" id="3.40.50.2000">
    <property type="entry name" value="Glycogen Phosphorylase B"/>
    <property type="match status" value="1"/>
</dbReference>
<dbReference type="Pfam" id="PF00534">
    <property type="entry name" value="Glycos_transf_1"/>
    <property type="match status" value="1"/>
</dbReference>
<keyword evidence="3" id="KW-1185">Reference proteome</keyword>
<evidence type="ECO:0000313" key="2">
    <source>
        <dbReference type="EMBL" id="ROQ22530.1"/>
    </source>
</evidence>
<dbReference type="PANTHER" id="PTHR46401">
    <property type="entry name" value="GLYCOSYLTRANSFERASE WBBK-RELATED"/>
    <property type="match status" value="1"/>
</dbReference>
<gene>
    <name evidence="2" type="ORF">EDC28_10915</name>
</gene>
<dbReference type="RefSeq" id="WP_123422240.1">
    <property type="nucleotide sequence ID" value="NZ_RJUL01000009.1"/>
</dbReference>
<accession>A0A3N1P710</accession>
<evidence type="ECO:0000313" key="3">
    <source>
        <dbReference type="Proteomes" id="UP000268033"/>
    </source>
</evidence>
<keyword evidence="2" id="KW-0808">Transferase</keyword>
<feature type="domain" description="Glycosyl transferase family 1" evidence="1">
    <location>
        <begin position="207"/>
        <end position="347"/>
    </location>
</feature>
<proteinExistence type="predicted"/>
<dbReference type="InterPro" id="IPR001296">
    <property type="entry name" value="Glyco_trans_1"/>
</dbReference>
<dbReference type="GO" id="GO:0016757">
    <property type="term" value="F:glycosyltransferase activity"/>
    <property type="evidence" value="ECO:0007669"/>
    <property type="project" value="InterPro"/>
</dbReference>